<accession>A0A934WKK0</accession>
<dbReference type="GO" id="GO:0003824">
    <property type="term" value="F:catalytic activity"/>
    <property type="evidence" value="ECO:0007669"/>
    <property type="project" value="InterPro"/>
</dbReference>
<evidence type="ECO:0000313" key="4">
    <source>
        <dbReference type="Proteomes" id="UP000630528"/>
    </source>
</evidence>
<evidence type="ECO:0000313" key="3">
    <source>
        <dbReference type="EMBL" id="MBK6004700.1"/>
    </source>
</evidence>
<name>A0A934WKK0_9BURK</name>
<comment type="similarity">
    <text evidence="1 2">Belongs to the enoyl-CoA hydratase/isomerase family.</text>
</comment>
<dbReference type="InterPro" id="IPR018376">
    <property type="entry name" value="Enoyl-CoA_hyd/isom_CS"/>
</dbReference>
<proteinExistence type="inferred from homology"/>
<keyword evidence="4" id="KW-1185">Reference proteome</keyword>
<evidence type="ECO:0000256" key="2">
    <source>
        <dbReference type="RuleBase" id="RU003707"/>
    </source>
</evidence>
<gene>
    <name evidence="3" type="ORF">JJB11_01240</name>
</gene>
<dbReference type="Proteomes" id="UP000630528">
    <property type="component" value="Unassembled WGS sequence"/>
</dbReference>
<dbReference type="CDD" id="cd06558">
    <property type="entry name" value="crotonase-like"/>
    <property type="match status" value="1"/>
</dbReference>
<reference evidence="3" key="1">
    <citation type="journal article" date="2012" name="J. Microbiol. Biotechnol.">
        <title>Ramlibacter ginsenosidimutans sp. nov., with ginsenoside-converting activity.</title>
        <authorList>
            <person name="Wang L."/>
            <person name="An D.S."/>
            <person name="Kim S.G."/>
            <person name="Jin F.X."/>
            <person name="Kim S.C."/>
            <person name="Lee S.T."/>
            <person name="Im W.T."/>
        </authorList>
    </citation>
    <scope>NUCLEOTIDE SEQUENCE</scope>
    <source>
        <strain evidence="3">KACC 17527</strain>
    </source>
</reference>
<organism evidence="3 4">
    <name type="scientific">Ramlibacter ginsenosidimutans</name>
    <dbReference type="NCBI Taxonomy" id="502333"/>
    <lineage>
        <taxon>Bacteria</taxon>
        <taxon>Pseudomonadati</taxon>
        <taxon>Pseudomonadota</taxon>
        <taxon>Betaproteobacteria</taxon>
        <taxon>Burkholderiales</taxon>
        <taxon>Comamonadaceae</taxon>
        <taxon>Ramlibacter</taxon>
    </lineage>
</organism>
<dbReference type="PROSITE" id="PS00166">
    <property type="entry name" value="ENOYL_COA_HYDRATASE"/>
    <property type="match status" value="1"/>
</dbReference>
<dbReference type="SUPFAM" id="SSF52096">
    <property type="entry name" value="ClpP/crotonase"/>
    <property type="match status" value="1"/>
</dbReference>
<evidence type="ECO:0000256" key="1">
    <source>
        <dbReference type="ARBA" id="ARBA00005254"/>
    </source>
</evidence>
<dbReference type="Gene3D" id="3.90.226.10">
    <property type="entry name" value="2-enoyl-CoA Hydratase, Chain A, domain 1"/>
    <property type="match status" value="1"/>
</dbReference>
<dbReference type="InterPro" id="IPR001753">
    <property type="entry name" value="Enoyl-CoA_hydra/iso"/>
</dbReference>
<dbReference type="RefSeq" id="WP_201166085.1">
    <property type="nucleotide sequence ID" value="NZ_JAEPWM010000001.1"/>
</dbReference>
<sequence>MGTTVITSIHEDVATVTLNRPEASNAVNGALRADLTEALRALNRSGAVRAIVLTGQGRSFCAGQDLREAAAMQVHEVAAWQADQRAMYQSLRDLDKPCVAAINGAAAGAGWQLALCADIRVAHPAVKVGQPEVKAGIASIVGSYLMTLHLGLSKNIELSLGGDLIGAEQAHALGVIQHLVDEAEVLPRARAIARALAALPPTAFRLTKQHFREMTQAGFDAACAAGARYQAECYAAGEPQRVLAARLKGNR</sequence>
<comment type="caution">
    <text evidence="3">The sequence shown here is derived from an EMBL/GenBank/DDBJ whole genome shotgun (WGS) entry which is preliminary data.</text>
</comment>
<dbReference type="Pfam" id="PF00378">
    <property type="entry name" value="ECH_1"/>
    <property type="match status" value="1"/>
</dbReference>
<dbReference type="AlphaFoldDB" id="A0A934WKK0"/>
<protein>
    <submittedName>
        <fullName evidence="3">Enoyl-CoA hydratase/isomerase family protein</fullName>
    </submittedName>
</protein>
<dbReference type="InterPro" id="IPR029045">
    <property type="entry name" value="ClpP/crotonase-like_dom_sf"/>
</dbReference>
<dbReference type="PANTHER" id="PTHR43802:SF1">
    <property type="entry name" value="IP11341P-RELATED"/>
    <property type="match status" value="1"/>
</dbReference>
<reference evidence="3" key="2">
    <citation type="submission" date="2021-01" db="EMBL/GenBank/DDBJ databases">
        <authorList>
            <person name="Kang M."/>
        </authorList>
    </citation>
    <scope>NUCLEOTIDE SEQUENCE</scope>
    <source>
        <strain evidence="3">KACC 17527</strain>
    </source>
</reference>
<dbReference type="EMBL" id="JAEPWM010000001">
    <property type="protein sequence ID" value="MBK6004700.1"/>
    <property type="molecule type" value="Genomic_DNA"/>
</dbReference>
<dbReference type="PANTHER" id="PTHR43802">
    <property type="entry name" value="ENOYL-COA HYDRATASE"/>
    <property type="match status" value="1"/>
</dbReference>